<evidence type="ECO:0000256" key="8">
    <source>
        <dbReference type="SAM" id="Phobius"/>
    </source>
</evidence>
<dbReference type="Pfam" id="PF03547">
    <property type="entry name" value="Mem_trans"/>
    <property type="match status" value="2"/>
</dbReference>
<accession>A0ABW3DIJ3</accession>
<comment type="subcellular location">
    <subcellularLocation>
        <location evidence="1">Cell membrane</location>
        <topology evidence="1">Multi-pass membrane protein</topology>
    </subcellularLocation>
</comment>
<feature type="transmembrane region" description="Helical" evidence="8">
    <location>
        <begin position="98"/>
        <end position="120"/>
    </location>
</feature>
<feature type="transmembrane region" description="Helical" evidence="8">
    <location>
        <begin position="189"/>
        <end position="213"/>
    </location>
</feature>
<dbReference type="Gene3D" id="1.20.1530.20">
    <property type="match status" value="1"/>
</dbReference>
<feature type="transmembrane region" description="Helical" evidence="8">
    <location>
        <begin position="159"/>
        <end position="177"/>
    </location>
</feature>
<feature type="transmembrane region" description="Helical" evidence="8">
    <location>
        <begin position="6"/>
        <end position="22"/>
    </location>
</feature>
<evidence type="ECO:0000256" key="3">
    <source>
        <dbReference type="ARBA" id="ARBA00022448"/>
    </source>
</evidence>
<evidence type="ECO:0000313" key="9">
    <source>
        <dbReference type="EMBL" id="MFD0872421.1"/>
    </source>
</evidence>
<sequence length="310" mass="33562">MSGFWESLAMLYLIAAVGYAAKRKGIINDSVDLAVVRLLLQITLPSLIIVSLDLPYSAELFGDFGWLLLLSCSVLGAAAWLAYLLARWRKLLPVRSGVFQGAVIFGNQGFLGLAVCLTVLPDNGVIYAAVFNIPYLLLIWTYAIYLVAGRPPQSNRKQFLLNPGIVSTAAGVLIFLLPFNLPGIIHDMLWTIGSSTTPLSMLLVGSMVANMSLKEMREYFGNKDLLIAATARLLIVPLLLIPAVVLPIRAEVLAAAVLLSAMPSAPTISLYARQYGRDERFASMTVCLTALLSLGTLPLVYYVLSIISAV</sequence>
<dbReference type="PANTHER" id="PTHR36838:SF1">
    <property type="entry name" value="SLR1864 PROTEIN"/>
    <property type="match status" value="1"/>
</dbReference>
<comment type="caution">
    <text evidence="9">The sequence shown here is derived from an EMBL/GenBank/DDBJ whole genome shotgun (WGS) entry which is preliminary data.</text>
</comment>
<keyword evidence="3" id="KW-0813">Transport</keyword>
<proteinExistence type="inferred from homology"/>
<feature type="transmembrane region" description="Helical" evidence="8">
    <location>
        <begin position="64"/>
        <end position="86"/>
    </location>
</feature>
<feature type="transmembrane region" description="Helical" evidence="8">
    <location>
        <begin position="252"/>
        <end position="272"/>
    </location>
</feature>
<comment type="similarity">
    <text evidence="2">Belongs to the auxin efflux carrier (TC 2.A.69) family.</text>
</comment>
<feature type="transmembrane region" description="Helical" evidence="8">
    <location>
        <begin position="126"/>
        <end position="147"/>
    </location>
</feature>
<reference evidence="10" key="1">
    <citation type="journal article" date="2019" name="Int. J. Syst. Evol. Microbiol.">
        <title>The Global Catalogue of Microorganisms (GCM) 10K type strain sequencing project: providing services to taxonomists for standard genome sequencing and annotation.</title>
        <authorList>
            <consortium name="The Broad Institute Genomics Platform"/>
            <consortium name="The Broad Institute Genome Sequencing Center for Infectious Disease"/>
            <person name="Wu L."/>
            <person name="Ma J."/>
        </authorList>
    </citation>
    <scope>NUCLEOTIDE SEQUENCE [LARGE SCALE GENOMIC DNA]</scope>
    <source>
        <strain evidence="10">CCUG 57263</strain>
    </source>
</reference>
<evidence type="ECO:0000313" key="10">
    <source>
        <dbReference type="Proteomes" id="UP001597120"/>
    </source>
</evidence>
<dbReference type="InterPro" id="IPR004776">
    <property type="entry name" value="Mem_transp_PIN-like"/>
</dbReference>
<gene>
    <name evidence="9" type="ORF">ACFQ03_25185</name>
</gene>
<evidence type="ECO:0000256" key="2">
    <source>
        <dbReference type="ARBA" id="ARBA00010145"/>
    </source>
</evidence>
<dbReference type="EMBL" id="JBHTIU010000108">
    <property type="protein sequence ID" value="MFD0872421.1"/>
    <property type="molecule type" value="Genomic_DNA"/>
</dbReference>
<evidence type="ECO:0000256" key="7">
    <source>
        <dbReference type="ARBA" id="ARBA00023136"/>
    </source>
</evidence>
<dbReference type="InterPro" id="IPR038770">
    <property type="entry name" value="Na+/solute_symporter_sf"/>
</dbReference>
<keyword evidence="5 8" id="KW-0812">Transmembrane</keyword>
<evidence type="ECO:0000256" key="4">
    <source>
        <dbReference type="ARBA" id="ARBA00022475"/>
    </source>
</evidence>
<keyword evidence="4" id="KW-1003">Cell membrane</keyword>
<keyword evidence="6 8" id="KW-1133">Transmembrane helix</keyword>
<feature type="transmembrane region" description="Helical" evidence="8">
    <location>
        <begin position="284"/>
        <end position="304"/>
    </location>
</feature>
<keyword evidence="10" id="KW-1185">Reference proteome</keyword>
<feature type="transmembrane region" description="Helical" evidence="8">
    <location>
        <begin position="225"/>
        <end position="246"/>
    </location>
</feature>
<dbReference type="Proteomes" id="UP001597120">
    <property type="component" value="Unassembled WGS sequence"/>
</dbReference>
<dbReference type="RefSeq" id="WP_186328484.1">
    <property type="nucleotide sequence ID" value="NZ_JBHTIU010000108.1"/>
</dbReference>
<evidence type="ECO:0000256" key="6">
    <source>
        <dbReference type="ARBA" id="ARBA00022989"/>
    </source>
</evidence>
<feature type="transmembrane region" description="Helical" evidence="8">
    <location>
        <begin position="34"/>
        <end position="52"/>
    </location>
</feature>
<dbReference type="PANTHER" id="PTHR36838">
    <property type="entry name" value="AUXIN EFFLUX CARRIER FAMILY PROTEIN"/>
    <property type="match status" value="1"/>
</dbReference>
<evidence type="ECO:0000256" key="5">
    <source>
        <dbReference type="ARBA" id="ARBA00022692"/>
    </source>
</evidence>
<evidence type="ECO:0000256" key="1">
    <source>
        <dbReference type="ARBA" id="ARBA00004651"/>
    </source>
</evidence>
<protein>
    <submittedName>
        <fullName evidence="9">AEC family transporter</fullName>
    </submittedName>
</protein>
<organism evidence="9 10">
    <name type="scientific">Paenibacillus residui</name>
    <dbReference type="NCBI Taxonomy" id="629724"/>
    <lineage>
        <taxon>Bacteria</taxon>
        <taxon>Bacillati</taxon>
        <taxon>Bacillota</taxon>
        <taxon>Bacilli</taxon>
        <taxon>Bacillales</taxon>
        <taxon>Paenibacillaceae</taxon>
        <taxon>Paenibacillus</taxon>
    </lineage>
</organism>
<keyword evidence="7 8" id="KW-0472">Membrane</keyword>
<name>A0ABW3DIJ3_9BACL</name>